<feature type="transmembrane region" description="Helical" evidence="6">
    <location>
        <begin position="131"/>
        <end position="151"/>
    </location>
</feature>
<evidence type="ECO:0000313" key="7">
    <source>
        <dbReference type="EMBL" id="GHO97039.1"/>
    </source>
</evidence>
<evidence type="ECO:0008006" key="9">
    <source>
        <dbReference type="Google" id="ProtNLM"/>
    </source>
</evidence>
<keyword evidence="8" id="KW-1185">Reference proteome</keyword>
<reference evidence="7" key="1">
    <citation type="submission" date="2020-10" db="EMBL/GenBank/DDBJ databases">
        <title>Taxonomic study of unclassified bacteria belonging to the class Ktedonobacteria.</title>
        <authorList>
            <person name="Yabe S."/>
            <person name="Wang C.M."/>
            <person name="Zheng Y."/>
            <person name="Sakai Y."/>
            <person name="Cavaletti L."/>
            <person name="Monciardini P."/>
            <person name="Donadio S."/>
        </authorList>
    </citation>
    <scope>NUCLEOTIDE SEQUENCE</scope>
    <source>
        <strain evidence="7">ID150040</strain>
    </source>
</reference>
<comment type="subcellular location">
    <subcellularLocation>
        <location evidence="1">Membrane</location>
        <topology evidence="1">Multi-pass membrane protein</topology>
    </subcellularLocation>
</comment>
<dbReference type="GO" id="GO:0005886">
    <property type="term" value="C:plasma membrane"/>
    <property type="evidence" value="ECO:0007669"/>
    <property type="project" value="UniProtKB-ARBA"/>
</dbReference>
<evidence type="ECO:0000256" key="5">
    <source>
        <dbReference type="ARBA" id="ARBA00023136"/>
    </source>
</evidence>
<gene>
    <name evidence="7" type="ORF">KSF_070870</name>
</gene>
<keyword evidence="2" id="KW-1003">Cell membrane</keyword>
<dbReference type="InterPro" id="IPR051611">
    <property type="entry name" value="ECF_transporter_component"/>
</dbReference>
<keyword evidence="4 6" id="KW-1133">Transmembrane helix</keyword>
<feature type="transmembrane region" description="Helical" evidence="6">
    <location>
        <begin position="67"/>
        <end position="85"/>
    </location>
</feature>
<evidence type="ECO:0000256" key="2">
    <source>
        <dbReference type="ARBA" id="ARBA00022475"/>
    </source>
</evidence>
<organism evidence="7 8">
    <name type="scientific">Reticulibacter mediterranei</name>
    <dbReference type="NCBI Taxonomy" id="2778369"/>
    <lineage>
        <taxon>Bacteria</taxon>
        <taxon>Bacillati</taxon>
        <taxon>Chloroflexota</taxon>
        <taxon>Ktedonobacteria</taxon>
        <taxon>Ktedonobacterales</taxon>
        <taxon>Reticulibacteraceae</taxon>
        <taxon>Reticulibacter</taxon>
    </lineage>
</organism>
<dbReference type="RefSeq" id="WP_220207628.1">
    <property type="nucleotide sequence ID" value="NZ_BNJK01000001.1"/>
</dbReference>
<sequence length="359" mass="40278">MSSNNFIMQDALFLQPPPGKRYVRSFLFSRRIDAPFARVHLIARVILVLCLSIAQLRTIDTLAPDPIGAGLLWVVSALLFLTSGMNMRMARLYVLLTIPALFSLFLTWALFNPVPGKLILIQWPIYSGQLALGLAAWQAIWLAIVVGYFLWTRKFTTGILLATAVALLLPHFVALPEWTFARVPFFHPLTMLISDRGLLVAVTKVIGYSGMVFSTIALVVTGRDAELIGTLRQLRLPQPVIFFLSTVFRALDLALADYETIRQAQIARAINARPKSFFRLLRDLASIAVPLVAMMIRRSSEIGDALLARGYTLGRSSADFYETSPWRLIDWLILAFSLMLLYLAIGPHLNLTTLVQKWF</sequence>
<keyword evidence="3 6" id="KW-0812">Transmembrane</keyword>
<dbReference type="PANTHER" id="PTHR34857">
    <property type="entry name" value="SLL0384 PROTEIN"/>
    <property type="match status" value="1"/>
</dbReference>
<dbReference type="Pfam" id="PF02361">
    <property type="entry name" value="CbiQ"/>
    <property type="match status" value="1"/>
</dbReference>
<evidence type="ECO:0000256" key="6">
    <source>
        <dbReference type="SAM" id="Phobius"/>
    </source>
</evidence>
<feature type="transmembrane region" description="Helical" evidence="6">
    <location>
        <begin position="198"/>
        <end position="220"/>
    </location>
</feature>
<dbReference type="EMBL" id="BNJK01000001">
    <property type="protein sequence ID" value="GHO97039.1"/>
    <property type="molecule type" value="Genomic_DNA"/>
</dbReference>
<accession>A0A8J3ISF2</accession>
<dbReference type="Proteomes" id="UP000597444">
    <property type="component" value="Unassembled WGS sequence"/>
</dbReference>
<feature type="transmembrane region" description="Helical" evidence="6">
    <location>
        <begin position="158"/>
        <end position="178"/>
    </location>
</feature>
<dbReference type="CDD" id="cd16914">
    <property type="entry name" value="EcfT"/>
    <property type="match status" value="1"/>
</dbReference>
<proteinExistence type="predicted"/>
<name>A0A8J3ISF2_9CHLR</name>
<comment type="caution">
    <text evidence="7">The sequence shown here is derived from an EMBL/GenBank/DDBJ whole genome shotgun (WGS) entry which is preliminary data.</text>
</comment>
<dbReference type="PANTHER" id="PTHR34857:SF2">
    <property type="entry name" value="SLL0384 PROTEIN"/>
    <property type="match status" value="1"/>
</dbReference>
<evidence type="ECO:0000313" key="8">
    <source>
        <dbReference type="Proteomes" id="UP000597444"/>
    </source>
</evidence>
<evidence type="ECO:0000256" key="4">
    <source>
        <dbReference type="ARBA" id="ARBA00022989"/>
    </source>
</evidence>
<dbReference type="AlphaFoldDB" id="A0A8J3ISF2"/>
<keyword evidence="5 6" id="KW-0472">Membrane</keyword>
<feature type="transmembrane region" description="Helical" evidence="6">
    <location>
        <begin position="328"/>
        <end position="345"/>
    </location>
</feature>
<evidence type="ECO:0000256" key="1">
    <source>
        <dbReference type="ARBA" id="ARBA00004141"/>
    </source>
</evidence>
<evidence type="ECO:0000256" key="3">
    <source>
        <dbReference type="ARBA" id="ARBA00022692"/>
    </source>
</evidence>
<feature type="transmembrane region" description="Helical" evidence="6">
    <location>
        <begin position="92"/>
        <end position="111"/>
    </location>
</feature>
<dbReference type="InterPro" id="IPR003339">
    <property type="entry name" value="ABC/ECF_trnsptr_transmembrane"/>
</dbReference>
<protein>
    <recommendedName>
        <fullName evidence="9">Energy-coupling factor transporter transmembrane protein EcfT</fullName>
    </recommendedName>
</protein>
<feature type="transmembrane region" description="Helical" evidence="6">
    <location>
        <begin position="36"/>
        <end position="55"/>
    </location>
</feature>